<dbReference type="Proteomes" id="UP000033774">
    <property type="component" value="Unassembled WGS sequence"/>
</dbReference>
<evidence type="ECO:0000256" key="1">
    <source>
        <dbReference type="SAM" id="MobiDB-lite"/>
    </source>
</evidence>
<reference evidence="2 3" key="1">
    <citation type="submission" date="2015-03" db="EMBL/GenBank/DDBJ databases">
        <title>Draft genome sequence of Elstera litoralis.</title>
        <authorList>
            <person name="Rahalkar M.C."/>
            <person name="Dhakephalkar P.K."/>
            <person name="Pore S.D."/>
            <person name="Arora P."/>
            <person name="Kapse N.G."/>
            <person name="Pandit P.S."/>
        </authorList>
    </citation>
    <scope>NUCLEOTIDE SEQUENCE [LARGE SCALE GENOMIC DNA]</scope>
    <source>
        <strain evidence="2 3">Dia-1</strain>
    </source>
</reference>
<feature type="compositionally biased region" description="Basic residues" evidence="1">
    <location>
        <begin position="52"/>
        <end position="71"/>
    </location>
</feature>
<dbReference type="EMBL" id="LAJY01000021">
    <property type="protein sequence ID" value="KJV10983.1"/>
    <property type="molecule type" value="Genomic_DNA"/>
</dbReference>
<keyword evidence="3" id="KW-1185">Reference proteome</keyword>
<feature type="region of interest" description="Disordered" evidence="1">
    <location>
        <begin position="46"/>
        <end position="102"/>
    </location>
</feature>
<accession>A0A0F3IWP1</accession>
<comment type="caution">
    <text evidence="2">The sequence shown here is derived from an EMBL/GenBank/DDBJ whole genome shotgun (WGS) entry which is preliminary data.</text>
</comment>
<protein>
    <submittedName>
        <fullName evidence="2">Uncharacterized protein</fullName>
    </submittedName>
</protein>
<organism evidence="2 3">
    <name type="scientific">Elstera litoralis</name>
    <dbReference type="NCBI Taxonomy" id="552518"/>
    <lineage>
        <taxon>Bacteria</taxon>
        <taxon>Pseudomonadati</taxon>
        <taxon>Pseudomonadota</taxon>
        <taxon>Alphaproteobacteria</taxon>
        <taxon>Rhodospirillales</taxon>
        <taxon>Rhodospirillaceae</taxon>
        <taxon>Elstera</taxon>
    </lineage>
</organism>
<gene>
    <name evidence="2" type="ORF">VZ95_01390</name>
</gene>
<proteinExistence type="predicted"/>
<sequence length="215" mass="23630">MVNRGKRQGLCRKAPFDPQVEFLQLGATALQPVGAQTQPVERIAPQLDAGKGRQHARPAGRRHLHDRHIVRQHSVATTQEGGGQRRLTDPGSPRKGDRPSIDLHATGMQRHEATGMAQEAEHAPQQKYPHVGGGWVHVGLYGYVPTVFHVVGRHAGNRVTAIAIGTNLKQRPLEHRALQPVGHSAETNFDIRHAVVAVPFQQIRERQLGDDPKTA</sequence>
<evidence type="ECO:0000313" key="2">
    <source>
        <dbReference type="EMBL" id="KJV10983.1"/>
    </source>
</evidence>
<name>A0A0F3IWP1_9PROT</name>
<feature type="compositionally biased region" description="Basic and acidic residues" evidence="1">
    <location>
        <begin position="86"/>
        <end position="101"/>
    </location>
</feature>
<dbReference type="AlphaFoldDB" id="A0A0F3IWP1"/>
<evidence type="ECO:0000313" key="3">
    <source>
        <dbReference type="Proteomes" id="UP000033774"/>
    </source>
</evidence>